<dbReference type="Pfam" id="PF00254">
    <property type="entry name" value="FKBP_C"/>
    <property type="match status" value="1"/>
</dbReference>
<dbReference type="InterPro" id="IPR001179">
    <property type="entry name" value="PPIase_FKBP_dom"/>
</dbReference>
<evidence type="ECO:0000256" key="3">
    <source>
        <dbReference type="ARBA" id="ARBA00023110"/>
    </source>
</evidence>
<dbReference type="PROSITE" id="PS51257">
    <property type="entry name" value="PROKAR_LIPOPROTEIN"/>
    <property type="match status" value="1"/>
</dbReference>
<comment type="catalytic activity">
    <reaction evidence="1">
        <text>[protein]-peptidylproline (omega=180) = [protein]-peptidylproline (omega=0)</text>
        <dbReference type="Rhea" id="RHEA:16237"/>
        <dbReference type="Rhea" id="RHEA-COMP:10747"/>
        <dbReference type="Rhea" id="RHEA-COMP:10748"/>
        <dbReference type="ChEBI" id="CHEBI:83833"/>
        <dbReference type="ChEBI" id="CHEBI:83834"/>
        <dbReference type="EC" id="5.2.1.8"/>
    </reaction>
</comment>
<dbReference type="GO" id="GO:0003755">
    <property type="term" value="F:peptidyl-prolyl cis-trans isomerase activity"/>
    <property type="evidence" value="ECO:0007669"/>
    <property type="project" value="UniProtKB-KW"/>
</dbReference>
<feature type="signal peptide" evidence="5">
    <location>
        <begin position="1"/>
        <end position="25"/>
    </location>
</feature>
<evidence type="ECO:0000256" key="5">
    <source>
        <dbReference type="SAM" id="SignalP"/>
    </source>
</evidence>
<feature type="domain" description="PPIase FKBP-type" evidence="6">
    <location>
        <begin position="225"/>
        <end position="310"/>
    </location>
</feature>
<dbReference type="SUPFAM" id="SSF54534">
    <property type="entry name" value="FKBP-like"/>
    <property type="match status" value="1"/>
</dbReference>
<dbReference type="EC" id="5.2.1.8" evidence="2"/>
<evidence type="ECO:0000256" key="4">
    <source>
        <dbReference type="ARBA" id="ARBA00023235"/>
    </source>
</evidence>
<gene>
    <name evidence="7" type="ORF">SAMN05216418_1405</name>
</gene>
<dbReference type="AlphaFoldDB" id="A0A1G6HQX8"/>
<organism evidence="7 8">
    <name type="scientific">Microbacterium enclense</name>
    <dbReference type="NCBI Taxonomy" id="993073"/>
    <lineage>
        <taxon>Bacteria</taxon>
        <taxon>Bacillati</taxon>
        <taxon>Actinomycetota</taxon>
        <taxon>Actinomycetes</taxon>
        <taxon>Micrococcales</taxon>
        <taxon>Microbacteriaceae</taxon>
        <taxon>Microbacterium</taxon>
    </lineage>
</organism>
<keyword evidence="4 7" id="KW-0413">Isomerase</keyword>
<evidence type="ECO:0000313" key="7">
    <source>
        <dbReference type="EMBL" id="SDB96650.1"/>
    </source>
</evidence>
<keyword evidence="5" id="KW-0732">Signal</keyword>
<evidence type="ECO:0000259" key="6">
    <source>
        <dbReference type="Pfam" id="PF00254"/>
    </source>
</evidence>
<feature type="chain" id="PRO_5010175851" description="peptidylprolyl isomerase" evidence="5">
    <location>
        <begin position="26"/>
        <end position="315"/>
    </location>
</feature>
<accession>A0A1G6HQX8</accession>
<sequence>MRRLPALVAVTALAGFGLVGCSASAASSCPTPTDDAIASVVDAPGEVGTLPTVSVRSPFVPSAAGTATLIEGDGPRITTESQLALVDVTVFDAASGEELVATPYNADVATATPLPRLTQAVPSLAPLMQCVAEGSRVAVAIPGDDLGAQGAQALGVAEGDGAVFVFDVRKVFLPAADGADQYNADSGMPSVVRAPDGQPGVVIPAGDAPTEARSQTIKKGDGATLTADSSVVIHVQGIAWGAETTFASTWKNGAPGQAKVSVLPPAMASALEGQTVGSQVLIVVPADQTEQDQQILQAPADKALVYVVDILGTVG</sequence>
<protein>
    <recommendedName>
        <fullName evidence="2">peptidylprolyl isomerase</fullName>
        <ecNumber evidence="2">5.2.1.8</ecNumber>
    </recommendedName>
</protein>
<name>A0A1G6HQX8_9MICO</name>
<dbReference type="STRING" id="993073.AS029_05745"/>
<proteinExistence type="predicted"/>
<reference evidence="7 8" key="1">
    <citation type="submission" date="2016-09" db="EMBL/GenBank/DDBJ databases">
        <authorList>
            <person name="Capua I."/>
            <person name="De Benedictis P."/>
            <person name="Joannis T."/>
            <person name="Lombin L.H."/>
            <person name="Cattoli G."/>
        </authorList>
    </citation>
    <scope>NUCLEOTIDE SEQUENCE [LARGE SCALE GENOMIC DNA]</scope>
    <source>
        <strain evidence="7 8">NIO-1002</strain>
    </source>
</reference>
<dbReference type="OrthoDB" id="25996at2"/>
<evidence type="ECO:0000256" key="2">
    <source>
        <dbReference type="ARBA" id="ARBA00013194"/>
    </source>
</evidence>
<dbReference type="Proteomes" id="UP000183203">
    <property type="component" value="Unassembled WGS sequence"/>
</dbReference>
<evidence type="ECO:0000256" key="1">
    <source>
        <dbReference type="ARBA" id="ARBA00000971"/>
    </source>
</evidence>
<evidence type="ECO:0000313" key="8">
    <source>
        <dbReference type="Proteomes" id="UP000183203"/>
    </source>
</evidence>
<keyword evidence="3" id="KW-0697">Rotamase</keyword>
<dbReference type="EMBL" id="FMYG01000002">
    <property type="protein sequence ID" value="SDB96650.1"/>
    <property type="molecule type" value="Genomic_DNA"/>
</dbReference>
<dbReference type="Gene3D" id="3.10.50.40">
    <property type="match status" value="1"/>
</dbReference>
<dbReference type="InterPro" id="IPR046357">
    <property type="entry name" value="PPIase_dom_sf"/>
</dbReference>
<dbReference type="RefSeq" id="WP_074615855.1">
    <property type="nucleotide sequence ID" value="NZ_FMYG01000002.1"/>
</dbReference>